<keyword evidence="1" id="KW-1133">Transmembrane helix</keyword>
<proteinExistence type="predicted"/>
<feature type="transmembrane region" description="Helical" evidence="1">
    <location>
        <begin position="20"/>
        <end position="44"/>
    </location>
</feature>
<dbReference type="AlphaFoldDB" id="A0A2R4ME40"/>
<keyword evidence="3" id="KW-1185">Reference proteome</keyword>
<dbReference type="RefSeq" id="WP_117395609.1">
    <property type="nucleotide sequence ID" value="NZ_CP021330.1"/>
</dbReference>
<name>A0A2R4ME40_9HYPH</name>
<dbReference type="KEGG" id="mmyr:MXMO3_01746"/>
<evidence type="ECO:0000313" key="3">
    <source>
        <dbReference type="Proteomes" id="UP000258927"/>
    </source>
</evidence>
<dbReference type="EMBL" id="CP021330">
    <property type="protein sequence ID" value="AVX04272.1"/>
    <property type="molecule type" value="Genomic_DNA"/>
</dbReference>
<protein>
    <submittedName>
        <fullName evidence="2">Uncharacterized protein</fullName>
    </submittedName>
</protein>
<organism evidence="2 3">
    <name type="scientific">Maritalea myrionectae</name>
    <dbReference type="NCBI Taxonomy" id="454601"/>
    <lineage>
        <taxon>Bacteria</taxon>
        <taxon>Pseudomonadati</taxon>
        <taxon>Pseudomonadota</taxon>
        <taxon>Alphaproteobacteria</taxon>
        <taxon>Hyphomicrobiales</taxon>
        <taxon>Devosiaceae</taxon>
        <taxon>Maritalea</taxon>
    </lineage>
</organism>
<keyword evidence="1" id="KW-0472">Membrane</keyword>
<evidence type="ECO:0000313" key="2">
    <source>
        <dbReference type="EMBL" id="AVX04272.1"/>
    </source>
</evidence>
<keyword evidence="1" id="KW-0812">Transmembrane</keyword>
<accession>A0A2R4ME40</accession>
<gene>
    <name evidence="2" type="ORF">MXMO3_01746</name>
</gene>
<sequence>MNDQGFHQDERPPQSDSDRGGLSAFLPAMALMVVMFGFGVVGLAKAPDTGEMAVVFPPFQSEADYMSRIVASGAYYVAPSRIANIHVVKVNDATTRARLGELGALFFLAANGICGPISDEKSWATAAAG</sequence>
<evidence type="ECO:0000256" key="1">
    <source>
        <dbReference type="SAM" id="Phobius"/>
    </source>
</evidence>
<reference evidence="2 3" key="1">
    <citation type="submission" date="2017-05" db="EMBL/GenBank/DDBJ databases">
        <title>Genome Analysis of Maritalea myrionectae HL2708#5.</title>
        <authorList>
            <consortium name="Cotde Inc.-PKNU"/>
            <person name="Jang D."/>
            <person name="Oh H.-M."/>
        </authorList>
    </citation>
    <scope>NUCLEOTIDE SEQUENCE [LARGE SCALE GENOMIC DNA]</scope>
    <source>
        <strain evidence="2 3">HL2708#5</strain>
    </source>
</reference>
<dbReference type="Proteomes" id="UP000258927">
    <property type="component" value="Chromosome"/>
</dbReference>